<dbReference type="FunFam" id="1.10.287.70:FF:000001">
    <property type="entry name" value="Sodium channel protein"/>
    <property type="match status" value="1"/>
</dbReference>
<keyword evidence="7 17" id="KW-0851">Voltage-gated channel</keyword>
<evidence type="ECO:0000256" key="14">
    <source>
        <dbReference type="ARBA" id="ARBA00023201"/>
    </source>
</evidence>
<evidence type="ECO:0000256" key="12">
    <source>
        <dbReference type="ARBA" id="ARBA00023157"/>
    </source>
</evidence>
<name>A0AAJ7TQ74_PETMA</name>
<keyword evidence="3 17" id="KW-0894">Sodium channel</keyword>
<feature type="transmembrane region" description="Helical" evidence="17">
    <location>
        <begin position="855"/>
        <end position="873"/>
    </location>
</feature>
<feature type="transmembrane region" description="Helical" evidence="17">
    <location>
        <begin position="1360"/>
        <end position="1383"/>
    </location>
</feature>
<dbReference type="Gene3D" id="1.20.120.350">
    <property type="entry name" value="Voltage-gated potassium channels. Chain C"/>
    <property type="match status" value="4"/>
</dbReference>
<feature type="transmembrane region" description="Helical" evidence="17">
    <location>
        <begin position="693"/>
        <end position="711"/>
    </location>
</feature>
<dbReference type="RefSeq" id="XP_032822016.1">
    <property type="nucleotide sequence ID" value="XM_032966125.1"/>
</dbReference>
<feature type="domain" description="Ion transport" evidence="19">
    <location>
        <begin position="131"/>
        <end position="405"/>
    </location>
</feature>
<dbReference type="GO" id="GO:0019228">
    <property type="term" value="P:neuronal action potential"/>
    <property type="evidence" value="ECO:0007669"/>
    <property type="project" value="TreeGrafter"/>
</dbReference>
<feature type="transmembrane region" description="Helical" evidence="17">
    <location>
        <begin position="723"/>
        <end position="745"/>
    </location>
</feature>
<dbReference type="Pfam" id="PF00520">
    <property type="entry name" value="Ion_trans"/>
    <property type="match status" value="4"/>
</dbReference>
<feature type="transmembrane region" description="Helical" evidence="17">
    <location>
        <begin position="1190"/>
        <end position="1210"/>
    </location>
</feature>
<dbReference type="Pfam" id="PF06512">
    <property type="entry name" value="Na_trans_assoc"/>
    <property type="match status" value="1"/>
</dbReference>
<dbReference type="SUPFAM" id="SSF81324">
    <property type="entry name" value="Voltage-gated potassium channels"/>
    <property type="match status" value="4"/>
</dbReference>
<evidence type="ECO:0000313" key="24">
    <source>
        <dbReference type="RefSeq" id="XP_032822035.1"/>
    </source>
</evidence>
<keyword evidence="9 17" id="KW-0915">Sodium</keyword>
<dbReference type="InterPro" id="IPR044564">
    <property type="entry name" value="Na_chnl_inactivation_gate"/>
</dbReference>
<dbReference type="GO" id="GO:0086010">
    <property type="term" value="P:membrane depolarization during action potential"/>
    <property type="evidence" value="ECO:0007669"/>
    <property type="project" value="TreeGrafter"/>
</dbReference>
<keyword evidence="2 17" id="KW-0813">Transport</keyword>
<evidence type="ECO:0000259" key="20">
    <source>
        <dbReference type="Pfam" id="PF06512"/>
    </source>
</evidence>
<evidence type="ECO:0000256" key="8">
    <source>
        <dbReference type="ARBA" id="ARBA00022989"/>
    </source>
</evidence>
<accession>A0AAJ7TQ74</accession>
<feature type="transmembrane region" description="Helical" evidence="17">
    <location>
        <begin position="1660"/>
        <end position="1683"/>
    </location>
</feature>
<comment type="catalytic activity">
    <reaction evidence="16">
        <text>Na(+)(in) = Na(+)(out)</text>
        <dbReference type="Rhea" id="RHEA:34963"/>
        <dbReference type="ChEBI" id="CHEBI:29101"/>
    </reaction>
</comment>
<keyword evidence="4" id="KW-1003">Cell membrane</keyword>
<evidence type="ECO:0000256" key="4">
    <source>
        <dbReference type="ARBA" id="ARBA00022475"/>
    </source>
</evidence>
<evidence type="ECO:0000256" key="15">
    <source>
        <dbReference type="ARBA" id="ARBA00023303"/>
    </source>
</evidence>
<keyword evidence="13" id="KW-0325">Glycoprotein</keyword>
<feature type="transmembrane region" description="Helical" evidence="17">
    <location>
        <begin position="189"/>
        <end position="207"/>
    </location>
</feature>
<evidence type="ECO:0000256" key="17">
    <source>
        <dbReference type="RuleBase" id="RU361132"/>
    </source>
</evidence>
<keyword evidence="8 17" id="KW-1133">Transmembrane helix</keyword>
<evidence type="ECO:0000256" key="16">
    <source>
        <dbReference type="ARBA" id="ARBA00036239"/>
    </source>
</evidence>
<feature type="transmembrane region" description="Helical" evidence="17">
    <location>
        <begin position="372"/>
        <end position="397"/>
    </location>
</feature>
<keyword evidence="6" id="KW-0677">Repeat</keyword>
<evidence type="ECO:0000256" key="6">
    <source>
        <dbReference type="ARBA" id="ARBA00022737"/>
    </source>
</evidence>
<evidence type="ECO:0000313" key="23">
    <source>
        <dbReference type="RefSeq" id="XP_032822024.1"/>
    </source>
</evidence>
<feature type="compositionally biased region" description="Basic and acidic residues" evidence="18">
    <location>
        <begin position="1056"/>
        <end position="1067"/>
    </location>
</feature>
<feature type="transmembrane region" description="Helical" evidence="17">
    <location>
        <begin position="246"/>
        <end position="264"/>
    </location>
</feature>
<dbReference type="FunFam" id="1.20.120.350:FF:000003">
    <property type="entry name" value="Voltage-dependent sodium channel"/>
    <property type="match status" value="1"/>
</dbReference>
<keyword evidence="14 17" id="KW-0739">Sodium transport</keyword>
<dbReference type="KEGG" id="pmrn:116948895"/>
<evidence type="ECO:0000256" key="3">
    <source>
        <dbReference type="ARBA" id="ARBA00022461"/>
    </source>
</evidence>
<evidence type="ECO:0000313" key="21">
    <source>
        <dbReference type="Proteomes" id="UP001318040"/>
    </source>
</evidence>
<dbReference type="PANTHER" id="PTHR10037:SF288">
    <property type="entry name" value="SODIUM CHANNEL PROTEIN PARA"/>
    <property type="match status" value="1"/>
</dbReference>
<feature type="region of interest" description="Disordered" evidence="18">
    <location>
        <begin position="438"/>
        <end position="502"/>
    </location>
</feature>
<evidence type="ECO:0000256" key="10">
    <source>
        <dbReference type="ARBA" id="ARBA00023065"/>
    </source>
</evidence>
<feature type="transmembrane region" description="Helical" evidence="17">
    <location>
        <begin position="813"/>
        <end position="835"/>
    </location>
</feature>
<keyword evidence="15 17" id="KW-0407">Ion channel</keyword>
<evidence type="ECO:0000313" key="22">
    <source>
        <dbReference type="RefSeq" id="XP_032822016.1"/>
    </source>
</evidence>
<dbReference type="Gene3D" id="1.10.287.70">
    <property type="match status" value="4"/>
</dbReference>
<dbReference type="PANTHER" id="PTHR10037">
    <property type="entry name" value="VOLTAGE-GATED CATION CHANNEL CALCIUM AND SODIUM"/>
    <property type="match status" value="1"/>
</dbReference>
<sequence length="1912" mass="215935">MASSLALPLSDGFFRRLSKESLKEIADQIAEEKANKEAGDKSLLDFGEEELKPLSFLEAERKLPFVYGDVPKELISEPLEDLDPFYRNQMTFIAVNRKKRIYRFNATNSLYLFSPFNPVRRIAIKILIHIAFTMVIVGTILTNCVFMAMDKDYVPVEYTMNTIYMMEVVIKVLARGFFMGQFTFLRDPWNWLDLLVVIFTIVTYVNPKQKMSSLKTFRVLRVLKTISVFPGLKTIVKALIQSVKKLFDVIILTIFCLSIFALIGQQLFMGNLKNKCVLWPNGNRTWDNETLAYLKDTNNYYKSDNQPILCGNSSGAGECPEGYLCLKIGENPNFGFTNYDHFGWAFLSLFRLMTQDSWEYLYQQTLRSSGKVYMIFFVMVIFLGSFYLINLILAVVAKSYEDQNRAMQNKDKAKEAEFEEMLQQLRLQQEEQEALAAGLSRRKSRFRPCTPSEWSRSSSGSTKGRRSTRGGTAQTAAAAAAAASTADDKVESPPAPVAPPSRKVYMLHPDYTEDEVVDPLFPPTPIQMGHCNVFNYPDGSGSPGSKRGSKKTSLTEEEKKSMQDMAFHIWLERNRLGSFHSQCGSGDSVGMPPRGAPGRPCVAFEDGDVLSPDHGIPLRMRSNSIQVPSEIFDDPVNRKRAVSTISAMTEAHESKQKCPPCWHAFANAALIWEWCPVWIRIKRLAKLVASDPFMDLAITLCIVLNTVFMSLEHDSMSEDFKKVLRNGNVFFTGTFTAEMVLKIIAMDPYYYFQEKWNQFDSVVVTVSLVEMWLPDFDNLSVLRSFRLLRVIKLAKSWGTMYSLLKIIGNSVGALANLTFILVVIIFIFAVVGMQLFKNSYAKENWSMLPDDMLPLRWHMCDFLHSFMIVFRILCGEWIENMWICMQLDGKPRCIIIFMAVLIIGNLVVLNLFLALLLSSFSADKFAASEDEPDASNMHLAIDRIRRAAAFTRATLTAFFCKLAKTTREDAGGPDGVANGCRAGAGATPVRRVGKPCTVAVARRSCMRPAHSSGGGNCRVRCSAEHVTLAMPETEHEMIEIQEWKYDYEEPDFADCDRNHDKVEKEPSEQQQQQQEKEKDRLDDCFPQWCVARSPCCASGEASEVGMFWSTLRKACFIIVEHNWFETFIIFMILLSSGVLAFEDVYIDKRKTIKIVLEYADKVFTYVFILEMLLKWLAYGLQKYFTNMWCWLDFLIVGVSVTSLVATLLKYDQLSAIKALRTVRALRPLRALSRFEGMRVVVNALIGAFPSIVNVLLVCLIFWLIFSIMGVDLFKGKFYKCVNKTDMKICNSSVVRNKNECDVNASQDWVNMPVNFDNVATGYLALLQVATFKGWIDIMSAAVDATKKDEQPKFEENKYSYGFFVFFITFGAFFILNLFIGVIIDNFNQQKKKIGGEDIFLTEEQRKFHSAMKKLRSKKPQKPVPRPHNKLQNLAYDLVGTQAFDVTIMALICLNMLVMMIETDSQSEDMENALHYINIIFIAMFSAECLLKLFALRHYYFKFAWNIFDIVVIVMSFVGMGLAETMKNFFFEPTLIRVVRLARIGRVLRLVRGAQGIRTLLLALLMSLPALFNIGLLLFLVMYIFSIFGMSNFGYLQHKAGINDMFNFETFGGAMLCLFQITTSAGWDGLLAPTFPLNCDRTFKHPGTSVESNCGNTSFGVAFYVSYIIISFLIVVNMYIAVILENFAIATQESTEPLSEDDFEAFYEVWGKFDPTVTQFIAYKDLSVFLDSLDDPLRVPKPNHLAIAALDLPIVAGDRIHCLEVLFSLTKRVLGEGEGMDAMRLQMEERFMDSGSGNGTLTPITSTLRRWQEELAAIKIQRAFRNRLTNRKPSPTLQRGSSLARARGSDGMMVPAAAAGAAAGAPIINAPQDYVGNTGNEKVKIIVTLPSFSSGDNIVCADVNCADNGGKLS</sequence>
<dbReference type="CDD" id="cd13433">
    <property type="entry name" value="Na_channel_gate"/>
    <property type="match status" value="1"/>
</dbReference>
<feature type="domain" description="Ion transport" evidence="19">
    <location>
        <begin position="692"/>
        <end position="922"/>
    </location>
</feature>
<reference evidence="22 23" key="1">
    <citation type="submission" date="2025-04" db="UniProtKB">
        <authorList>
            <consortium name="RefSeq"/>
        </authorList>
    </citation>
    <scope>IDENTIFICATION</scope>
    <source>
        <tissue evidence="22 23">Sperm</tissue>
    </source>
</reference>
<keyword evidence="5 17" id="KW-0812">Transmembrane</keyword>
<feature type="transmembrane region" description="Helical" evidence="17">
    <location>
        <begin position="1559"/>
        <end position="1584"/>
    </location>
</feature>
<evidence type="ECO:0000256" key="2">
    <source>
        <dbReference type="ARBA" id="ARBA00022448"/>
    </source>
</evidence>
<dbReference type="RefSeq" id="XP_032822035.1">
    <property type="nucleotide sequence ID" value="XM_032966144.1"/>
</dbReference>
<feature type="region of interest" description="Disordered" evidence="18">
    <location>
        <begin position="536"/>
        <end position="559"/>
    </location>
</feature>
<dbReference type="InterPro" id="IPR001696">
    <property type="entry name" value="Na_channel_asu"/>
</dbReference>
<feature type="transmembrane region" description="Helical" evidence="17">
    <location>
        <begin position="126"/>
        <end position="149"/>
    </location>
</feature>
<evidence type="ECO:0000256" key="1">
    <source>
        <dbReference type="ARBA" id="ARBA00004651"/>
    </source>
</evidence>
<feature type="compositionally biased region" description="Low complexity" evidence="18">
    <location>
        <begin position="469"/>
        <end position="485"/>
    </location>
</feature>
<dbReference type="GO" id="GO:0001518">
    <property type="term" value="C:voltage-gated sodium channel complex"/>
    <property type="evidence" value="ECO:0007669"/>
    <property type="project" value="UniProtKB-UniRule"/>
</dbReference>
<dbReference type="PRINTS" id="PR00170">
    <property type="entry name" value="NACHANNEL"/>
</dbReference>
<feature type="transmembrane region" description="Helical" evidence="17">
    <location>
        <begin position="894"/>
        <end position="917"/>
    </location>
</feature>
<protein>
    <recommendedName>
        <fullName evidence="17">Sodium channel protein</fullName>
    </recommendedName>
</protein>
<dbReference type="FunFam" id="1.20.120.350:FF:000002">
    <property type="entry name" value="Sodium channel protein"/>
    <property type="match status" value="1"/>
</dbReference>
<evidence type="ECO:0000256" key="7">
    <source>
        <dbReference type="ARBA" id="ARBA00022882"/>
    </source>
</evidence>
<proteinExistence type="inferred from homology"/>
<evidence type="ECO:0000256" key="5">
    <source>
        <dbReference type="ARBA" id="ARBA00022692"/>
    </source>
</evidence>
<dbReference type="RefSeq" id="XP_032822024.1">
    <property type="nucleotide sequence ID" value="XM_032966133.1"/>
</dbReference>
<dbReference type="GO" id="GO:0005248">
    <property type="term" value="F:voltage-gated sodium channel activity"/>
    <property type="evidence" value="ECO:0007669"/>
    <property type="project" value="InterPro"/>
</dbReference>
<feature type="transmembrane region" description="Helical" evidence="17">
    <location>
        <begin position="1433"/>
        <end position="1460"/>
    </location>
</feature>
<dbReference type="FunFam" id="1.10.238.10:FF:000002">
    <property type="entry name" value="Sodium channel protein"/>
    <property type="match status" value="1"/>
</dbReference>
<evidence type="ECO:0000256" key="18">
    <source>
        <dbReference type="SAM" id="MobiDB-lite"/>
    </source>
</evidence>
<dbReference type="FunFam" id="1.20.120.350:FF:000004">
    <property type="entry name" value="Sodium channel protein"/>
    <property type="match status" value="1"/>
</dbReference>
<keyword evidence="10 17" id="KW-0406">Ion transport</keyword>
<evidence type="ECO:0000256" key="13">
    <source>
        <dbReference type="ARBA" id="ARBA00023180"/>
    </source>
</evidence>
<feature type="transmembrane region" description="Helical" evidence="17">
    <location>
        <begin position="1162"/>
        <end position="1178"/>
    </location>
</feature>
<organism evidence="21 23">
    <name type="scientific">Petromyzon marinus</name>
    <name type="common">Sea lamprey</name>
    <dbReference type="NCBI Taxonomy" id="7757"/>
    <lineage>
        <taxon>Eukaryota</taxon>
        <taxon>Metazoa</taxon>
        <taxon>Chordata</taxon>
        <taxon>Craniata</taxon>
        <taxon>Vertebrata</taxon>
        <taxon>Cyclostomata</taxon>
        <taxon>Hyperoartia</taxon>
        <taxon>Petromyzontiformes</taxon>
        <taxon>Petromyzontidae</taxon>
        <taxon>Petromyzon</taxon>
    </lineage>
</organism>
<gene>
    <name evidence="22 23 24" type="primary">LOC116948895</name>
</gene>
<keyword evidence="21" id="KW-1185">Reference proteome</keyword>
<dbReference type="FunFam" id="1.10.287.70:FF:000049">
    <property type="entry name" value="Voltage-dependent sodium channel 2"/>
    <property type="match status" value="1"/>
</dbReference>
<evidence type="ECO:0000259" key="19">
    <source>
        <dbReference type="Pfam" id="PF00520"/>
    </source>
</evidence>
<dbReference type="Gene3D" id="1.20.5.1190">
    <property type="entry name" value="iswi atpase"/>
    <property type="match status" value="1"/>
</dbReference>
<comment type="similarity">
    <text evidence="17">Belongs to the sodium channel (TC 1.A.1.10) family.</text>
</comment>
<evidence type="ECO:0000256" key="9">
    <source>
        <dbReference type="ARBA" id="ARBA00023053"/>
    </source>
</evidence>
<feature type="domain" description="Ion transport" evidence="19">
    <location>
        <begin position="1121"/>
        <end position="1392"/>
    </location>
</feature>
<comment type="function">
    <text evidence="17">Mediates the voltage-dependent sodium ion permeability of excitable membranes. Assuming opened or closed conformations in response to the voltage difference across the membrane, the protein forms a sodium-selective channel through which Na(+) ions may pass in accordance with their electrochemical gradient.</text>
</comment>
<feature type="transmembrane region" description="Helical" evidence="17">
    <location>
        <begin position="1502"/>
        <end position="1522"/>
    </location>
</feature>
<keyword evidence="12" id="KW-1015">Disulfide bond</keyword>
<dbReference type="InterPro" id="IPR043203">
    <property type="entry name" value="VGCC_Ca_Na"/>
</dbReference>
<dbReference type="InterPro" id="IPR005821">
    <property type="entry name" value="Ion_trans_dom"/>
</dbReference>
<feature type="transmembrane region" description="Helical" evidence="17">
    <location>
        <begin position="1472"/>
        <end position="1490"/>
    </location>
</feature>
<dbReference type="InterPro" id="IPR010526">
    <property type="entry name" value="Na_trans_assoc_dom"/>
</dbReference>
<feature type="region of interest" description="Disordered" evidence="18">
    <location>
        <begin position="1056"/>
        <end position="1079"/>
    </location>
</feature>
<feature type="transmembrane region" description="Helical" evidence="17">
    <location>
        <begin position="1239"/>
        <end position="1265"/>
    </location>
</feature>
<evidence type="ECO:0000256" key="11">
    <source>
        <dbReference type="ARBA" id="ARBA00023136"/>
    </source>
</evidence>
<comment type="caution">
    <text evidence="17">Lacks conserved residue(s) required for the propagation of feature annotation.</text>
</comment>
<keyword evidence="11 17" id="KW-0472">Membrane</keyword>
<dbReference type="InterPro" id="IPR027359">
    <property type="entry name" value="Volt_channel_dom_sf"/>
</dbReference>
<dbReference type="Gene3D" id="1.10.238.10">
    <property type="entry name" value="EF-hand"/>
    <property type="match status" value="1"/>
</dbReference>
<feature type="transmembrane region" description="Helical" evidence="17">
    <location>
        <begin position="1123"/>
        <end position="1141"/>
    </location>
</feature>
<feature type="domain" description="Ion transport" evidence="19">
    <location>
        <begin position="1441"/>
        <end position="1693"/>
    </location>
</feature>
<comment type="subcellular location">
    <subcellularLocation>
        <location evidence="1 17">Cell membrane</location>
        <topology evidence="1 17">Multi-pass membrane protein</topology>
    </subcellularLocation>
</comment>
<feature type="domain" description="Sodium ion transport-associated" evidence="20">
    <location>
        <begin position="933"/>
        <end position="1116"/>
    </location>
</feature>
<dbReference type="Proteomes" id="UP001318040">
    <property type="component" value="Chromosome 2"/>
</dbReference>